<dbReference type="InterPro" id="IPR032710">
    <property type="entry name" value="NTF2-like_dom_sf"/>
</dbReference>
<sequence>EDYWLCGCATRAQTTDIDSIAAFGGHVGVVTGDALIKAHENGRTWTKLKMRDKCITRPSIGIAVMGYTAEAVPDDDKGTQAMICTSVWVRKNGIWSHVQHQQAPT</sequence>
<dbReference type="EMBL" id="LAZR01023409">
    <property type="protein sequence ID" value="KKL78599.1"/>
    <property type="molecule type" value="Genomic_DNA"/>
</dbReference>
<dbReference type="SUPFAM" id="SSF54427">
    <property type="entry name" value="NTF2-like"/>
    <property type="match status" value="1"/>
</dbReference>
<feature type="non-terminal residue" evidence="1">
    <location>
        <position position="1"/>
    </location>
</feature>
<comment type="caution">
    <text evidence="1">The sequence shown here is derived from an EMBL/GenBank/DDBJ whole genome shotgun (WGS) entry which is preliminary data.</text>
</comment>
<organism evidence="1">
    <name type="scientific">marine sediment metagenome</name>
    <dbReference type="NCBI Taxonomy" id="412755"/>
    <lineage>
        <taxon>unclassified sequences</taxon>
        <taxon>metagenomes</taxon>
        <taxon>ecological metagenomes</taxon>
    </lineage>
</organism>
<evidence type="ECO:0008006" key="2">
    <source>
        <dbReference type="Google" id="ProtNLM"/>
    </source>
</evidence>
<reference evidence="1" key="1">
    <citation type="journal article" date="2015" name="Nature">
        <title>Complex archaea that bridge the gap between prokaryotes and eukaryotes.</title>
        <authorList>
            <person name="Spang A."/>
            <person name="Saw J.H."/>
            <person name="Jorgensen S.L."/>
            <person name="Zaremba-Niedzwiedzka K."/>
            <person name="Martijn J."/>
            <person name="Lind A.E."/>
            <person name="van Eijk R."/>
            <person name="Schleper C."/>
            <person name="Guy L."/>
            <person name="Ettema T.J."/>
        </authorList>
    </citation>
    <scope>NUCLEOTIDE SEQUENCE</scope>
</reference>
<dbReference type="Gene3D" id="3.10.450.50">
    <property type="match status" value="1"/>
</dbReference>
<protein>
    <recommendedName>
        <fullName evidence="2">DUF4440 domain-containing protein</fullName>
    </recommendedName>
</protein>
<dbReference type="AlphaFoldDB" id="A0A0F9EX16"/>
<evidence type="ECO:0000313" key="1">
    <source>
        <dbReference type="EMBL" id="KKL78599.1"/>
    </source>
</evidence>
<name>A0A0F9EX16_9ZZZZ</name>
<gene>
    <name evidence="1" type="ORF">LCGC14_2023260</name>
</gene>
<proteinExistence type="predicted"/>
<accession>A0A0F9EX16</accession>